<accession>A0A1J4MVY4</accession>
<organism evidence="2 3">
    <name type="scientific">Cryptosporidium andersoni</name>
    <dbReference type="NCBI Taxonomy" id="117008"/>
    <lineage>
        <taxon>Eukaryota</taxon>
        <taxon>Sar</taxon>
        <taxon>Alveolata</taxon>
        <taxon>Apicomplexa</taxon>
        <taxon>Conoidasida</taxon>
        <taxon>Coccidia</taxon>
        <taxon>Eucoccidiorida</taxon>
        <taxon>Eimeriorina</taxon>
        <taxon>Cryptosporidiidae</taxon>
        <taxon>Cryptosporidium</taxon>
    </lineage>
</organism>
<comment type="similarity">
    <text evidence="1">Belongs to the STXBP/unc-18/SEC1 family.</text>
</comment>
<dbReference type="InterPro" id="IPR043127">
    <property type="entry name" value="Sec-1-like_dom3a"/>
</dbReference>
<dbReference type="SUPFAM" id="SSF56815">
    <property type="entry name" value="Sec1/munc18-like (SM) proteins"/>
    <property type="match status" value="1"/>
</dbReference>
<proteinExistence type="inferred from homology"/>
<dbReference type="EMBL" id="LRBS01000002">
    <property type="protein sequence ID" value="OII78318.1"/>
    <property type="molecule type" value="Genomic_DNA"/>
</dbReference>
<name>A0A1J4MVY4_9CRYT</name>
<dbReference type="PIRSF" id="PIRSF005715">
    <property type="entry name" value="VPS45_Sec1"/>
    <property type="match status" value="1"/>
</dbReference>
<sequence>MNLIKTARELLLSIFSRITGIKILVMDQETIQIISLIISQSDLLEKEFFLSELIDNPGRTKLSHFNGVYFLRPNNENISIICNELENPLFKDYYIFFTNTISPNILQKFAMNDHFDVIRKIQEIRLDIEIINKDLFSLNMNYSATMYNLPTNWTTYEETLFSRIIDGLYSICCIYNKIPYIRYPEKSALCRNISFALERRLLDSHPIDLMIADEFSIHEKSISTDTIMLILDRRNDPVTPLLTQWTYQAMLHELLGITLNKIKIDGNDIIVSEYQDPFFEKHLLTNFGELGFSIRNLINSYEENTKKNFQLESIEDMHRFAEMYPEFKKNSSNVYKHVTLVYELSKIIENRKLMDISLTEQDIVMNDNINEHTRQVGELIADTNILSLDKLRLVMLYALRYQDNELLLNNFKYYLQSDSKYVDGIIDIANKNIQSYDLFHNRTLLSMAKSTIQRSNSNSNIYLQHKTLLYYTLEQLVKGKLKSSSFPCTNDNIPINKPTDIIIFIVGGATYEEARDIESIKKLYDIRIILGGTTFHNSKSFISDLELAISDK</sequence>
<dbReference type="InterPro" id="IPR027482">
    <property type="entry name" value="Sec1-like_dom2"/>
</dbReference>
<dbReference type="OrthoDB" id="10266265at2759"/>
<dbReference type="Gene3D" id="3.40.50.1910">
    <property type="match status" value="1"/>
</dbReference>
<evidence type="ECO:0000256" key="1">
    <source>
        <dbReference type="ARBA" id="ARBA00009884"/>
    </source>
</evidence>
<dbReference type="InterPro" id="IPR043154">
    <property type="entry name" value="Sec-1-like_dom1"/>
</dbReference>
<dbReference type="RefSeq" id="XP_067070164.1">
    <property type="nucleotide sequence ID" value="XM_067213602.1"/>
</dbReference>
<dbReference type="Gene3D" id="3.90.830.10">
    <property type="entry name" value="Syntaxin Binding Protein 1, Chain A, domain 2"/>
    <property type="match status" value="1"/>
</dbReference>
<keyword evidence="3" id="KW-1185">Reference proteome</keyword>
<comment type="caution">
    <text evidence="2">The sequence shown here is derived from an EMBL/GenBank/DDBJ whole genome shotgun (WGS) entry which is preliminary data.</text>
</comment>
<evidence type="ECO:0000313" key="2">
    <source>
        <dbReference type="EMBL" id="OII78318.1"/>
    </source>
</evidence>
<evidence type="ECO:0000313" key="3">
    <source>
        <dbReference type="Proteomes" id="UP000186804"/>
    </source>
</evidence>
<dbReference type="InterPro" id="IPR001619">
    <property type="entry name" value="Sec1-like"/>
</dbReference>
<dbReference type="Gene3D" id="3.40.50.2060">
    <property type="match status" value="1"/>
</dbReference>
<dbReference type="Pfam" id="PF00995">
    <property type="entry name" value="Sec1"/>
    <property type="match status" value="1"/>
</dbReference>
<protein>
    <submittedName>
        <fullName evidence="2">SEC1 family protein</fullName>
    </submittedName>
</protein>
<gene>
    <name evidence="2" type="ORF">cand_033760</name>
</gene>
<dbReference type="GO" id="GO:0016192">
    <property type="term" value="P:vesicle-mediated transport"/>
    <property type="evidence" value="ECO:0007669"/>
    <property type="project" value="InterPro"/>
</dbReference>
<dbReference type="AlphaFoldDB" id="A0A1J4MVY4"/>
<dbReference type="Proteomes" id="UP000186804">
    <property type="component" value="Unassembled WGS sequence"/>
</dbReference>
<dbReference type="PANTHER" id="PTHR11679">
    <property type="entry name" value="VESICLE PROTEIN SORTING-ASSOCIATED"/>
    <property type="match status" value="1"/>
</dbReference>
<dbReference type="VEuPathDB" id="CryptoDB:cand_033760"/>
<dbReference type="InterPro" id="IPR036045">
    <property type="entry name" value="Sec1-like_sf"/>
</dbReference>
<reference evidence="2 3" key="1">
    <citation type="submission" date="2016-10" db="EMBL/GenBank/DDBJ databases">
        <title>Reductive evolution of mitochondrial metabolism and differential evolution of invasion-related proteins in Cryptosporidium.</title>
        <authorList>
            <person name="Liu S."/>
            <person name="Roellig D.M."/>
            <person name="Guo Y."/>
            <person name="Li N."/>
            <person name="Frace M.A."/>
            <person name="Tang K."/>
            <person name="Zhang L."/>
            <person name="Feng Y."/>
            <person name="Xiao L."/>
        </authorList>
    </citation>
    <scope>NUCLEOTIDE SEQUENCE [LARGE SCALE GENOMIC DNA]</scope>
    <source>
        <strain evidence="2">30847</strain>
    </source>
</reference>
<dbReference type="GeneID" id="92367560"/>
<dbReference type="Gene3D" id="1.25.40.60">
    <property type="match status" value="1"/>
</dbReference>